<gene>
    <name evidence="1" type="ORF">KAOT1_19167</name>
</gene>
<dbReference type="AlphaFoldDB" id="A9DNY6"/>
<proteinExistence type="predicted"/>
<organism evidence="1 2">
    <name type="scientific">Kordia algicida OT-1</name>
    <dbReference type="NCBI Taxonomy" id="391587"/>
    <lineage>
        <taxon>Bacteria</taxon>
        <taxon>Pseudomonadati</taxon>
        <taxon>Bacteroidota</taxon>
        <taxon>Flavobacteriia</taxon>
        <taxon>Flavobacteriales</taxon>
        <taxon>Flavobacteriaceae</taxon>
        <taxon>Kordia</taxon>
    </lineage>
</organism>
<accession>A9DNY6</accession>
<dbReference type="RefSeq" id="WP_007096364.1">
    <property type="nucleotide sequence ID" value="NZ_CP142125.1"/>
</dbReference>
<evidence type="ECO:0000313" key="2">
    <source>
        <dbReference type="Proteomes" id="UP000002945"/>
    </source>
</evidence>
<dbReference type="HOGENOM" id="CLU_2683010_0_0_10"/>
<dbReference type="OrthoDB" id="9871613at2"/>
<reference evidence="1 2" key="1">
    <citation type="journal article" date="2011" name="J. Bacteriol.">
        <title>Genome sequence of the algicidal bacterium Kordia algicida OT-1.</title>
        <authorList>
            <person name="Lee H.S."/>
            <person name="Kang S.G."/>
            <person name="Kwon K.K."/>
            <person name="Lee J.H."/>
            <person name="Kim S.J."/>
        </authorList>
    </citation>
    <scope>NUCLEOTIDE SEQUENCE [LARGE SCALE GENOMIC DNA]</scope>
    <source>
        <strain evidence="1 2">OT-1</strain>
    </source>
</reference>
<dbReference type="Proteomes" id="UP000002945">
    <property type="component" value="Unassembled WGS sequence"/>
</dbReference>
<dbReference type="EMBL" id="ABIB01000002">
    <property type="protein sequence ID" value="EDP97314.1"/>
    <property type="molecule type" value="Genomic_DNA"/>
</dbReference>
<evidence type="ECO:0000313" key="1">
    <source>
        <dbReference type="EMBL" id="EDP97314.1"/>
    </source>
</evidence>
<comment type="caution">
    <text evidence="1">The sequence shown here is derived from an EMBL/GenBank/DDBJ whole genome shotgun (WGS) entry which is preliminary data.</text>
</comment>
<protein>
    <submittedName>
        <fullName evidence="1">Uncharacterized protein</fullName>
    </submittedName>
</protein>
<name>A9DNY6_9FLAO</name>
<sequence>MRRKQKSIREKLNLDSIKTDTKPIVDKKEILKHPITKVIIVGVSIYGFLYVSKHFVNAYAGLVKAVRNAQHNLKR</sequence>
<keyword evidence="2" id="KW-1185">Reference proteome</keyword>